<keyword evidence="2" id="KW-1015">Disulfide bond</keyword>
<dbReference type="PANTHER" id="PTHR31614">
    <property type="entry name" value="PROTEIN DOWNSTREAM OF FLC-RELATED"/>
    <property type="match status" value="1"/>
</dbReference>
<evidence type="ECO:0000256" key="2">
    <source>
        <dbReference type="ARBA" id="ARBA00023157"/>
    </source>
</evidence>
<name>A0AAE1MU68_9FABA</name>
<dbReference type="InterPro" id="IPR006041">
    <property type="entry name" value="Pollen_Ole_e1_allergen"/>
</dbReference>
<protein>
    <submittedName>
        <fullName evidence="4">Uncharacterized protein</fullName>
    </submittedName>
</protein>
<comment type="similarity">
    <text evidence="1">Belongs to the Ole e I family.</text>
</comment>
<accession>A0AAE1MU68</accession>
<dbReference type="EMBL" id="JAWXYG010000004">
    <property type="protein sequence ID" value="KAK4274091.1"/>
    <property type="molecule type" value="Genomic_DNA"/>
</dbReference>
<reference evidence="4" key="1">
    <citation type="submission" date="2023-10" db="EMBL/GenBank/DDBJ databases">
        <title>Chromosome-level genome of the transformable northern wattle, Acacia crassicarpa.</title>
        <authorList>
            <person name="Massaro I."/>
            <person name="Sinha N.R."/>
            <person name="Poethig S."/>
            <person name="Leichty A.R."/>
        </authorList>
    </citation>
    <scope>NUCLEOTIDE SEQUENCE</scope>
    <source>
        <strain evidence="4">Acra3RX</strain>
        <tissue evidence="4">Leaf</tissue>
    </source>
</reference>
<dbReference type="PANTHER" id="PTHR31614:SF5">
    <property type="entry name" value="ALLERGEN-LIKE PROTEIN BRSN20"/>
    <property type="match status" value="1"/>
</dbReference>
<dbReference type="GO" id="GO:0005615">
    <property type="term" value="C:extracellular space"/>
    <property type="evidence" value="ECO:0007669"/>
    <property type="project" value="InterPro"/>
</dbReference>
<organism evidence="4 5">
    <name type="scientific">Acacia crassicarpa</name>
    <name type="common">northern wattle</name>
    <dbReference type="NCBI Taxonomy" id="499986"/>
    <lineage>
        <taxon>Eukaryota</taxon>
        <taxon>Viridiplantae</taxon>
        <taxon>Streptophyta</taxon>
        <taxon>Embryophyta</taxon>
        <taxon>Tracheophyta</taxon>
        <taxon>Spermatophyta</taxon>
        <taxon>Magnoliopsida</taxon>
        <taxon>eudicotyledons</taxon>
        <taxon>Gunneridae</taxon>
        <taxon>Pentapetalae</taxon>
        <taxon>rosids</taxon>
        <taxon>fabids</taxon>
        <taxon>Fabales</taxon>
        <taxon>Fabaceae</taxon>
        <taxon>Caesalpinioideae</taxon>
        <taxon>mimosoid clade</taxon>
        <taxon>Acacieae</taxon>
        <taxon>Acacia</taxon>
    </lineage>
</organism>
<dbReference type="InterPro" id="IPR006040">
    <property type="entry name" value="Allergen_Ole_e_I_CS"/>
</dbReference>
<comment type="caution">
    <text evidence="4">The sequence shown here is derived from an EMBL/GenBank/DDBJ whole genome shotgun (WGS) entry which is preliminary data.</text>
</comment>
<evidence type="ECO:0000256" key="3">
    <source>
        <dbReference type="SAM" id="SignalP"/>
    </source>
</evidence>
<evidence type="ECO:0000256" key="1">
    <source>
        <dbReference type="ARBA" id="ARBA00010049"/>
    </source>
</evidence>
<dbReference type="Proteomes" id="UP001293593">
    <property type="component" value="Unassembled WGS sequence"/>
</dbReference>
<evidence type="ECO:0000313" key="4">
    <source>
        <dbReference type="EMBL" id="KAK4274091.1"/>
    </source>
</evidence>
<proteinExistence type="inferred from homology"/>
<gene>
    <name evidence="4" type="ORF">QN277_017373</name>
</gene>
<keyword evidence="5" id="KW-1185">Reference proteome</keyword>
<dbReference type="Pfam" id="PF01190">
    <property type="entry name" value="Pollen_Ole_e_1"/>
    <property type="match status" value="1"/>
</dbReference>
<dbReference type="AlphaFoldDB" id="A0AAE1MU68"/>
<feature type="signal peptide" evidence="3">
    <location>
        <begin position="1"/>
        <end position="20"/>
    </location>
</feature>
<dbReference type="PROSITE" id="PS00925">
    <property type="entry name" value="OLEEI"/>
    <property type="match status" value="1"/>
</dbReference>
<evidence type="ECO:0000313" key="5">
    <source>
        <dbReference type="Proteomes" id="UP001293593"/>
    </source>
</evidence>
<sequence length="162" mass="17795">MAARVSFILLLCVLPALVAAIRPERNPFTVQGRVYCDTCRAGFETSATTYIAGAEVAVECKERKTLEVLYRKQGWTDSTGTYKILVDEDHADQICDARLVSSPQSDCSEAASGREQARVILTRNNGITSNDRAVNSMGFMKAEAASGCAEILKQYQEFDNEN</sequence>
<keyword evidence="3" id="KW-0732">Signal</keyword>
<feature type="chain" id="PRO_5042032554" evidence="3">
    <location>
        <begin position="21"/>
        <end position="162"/>
    </location>
</feature>